<proteinExistence type="predicted"/>
<name>A0ABP0HMQ0_9DINO</name>
<accession>A0ABP0HMQ0</accession>
<sequence length="73" mass="8121">MKDQREVHPAIMQAIVKLVQVLQSELRAALEARDRAKLSAGLEMLRYAKVAQLPEEEAATRSVPEAIQLGRPT</sequence>
<dbReference type="EMBL" id="CAXAMN010000869">
    <property type="protein sequence ID" value="CAK8991147.1"/>
    <property type="molecule type" value="Genomic_DNA"/>
</dbReference>
<dbReference type="GO" id="GO:0016301">
    <property type="term" value="F:kinase activity"/>
    <property type="evidence" value="ECO:0007669"/>
    <property type="project" value="UniProtKB-KW"/>
</dbReference>
<protein>
    <submittedName>
        <fullName evidence="1">Uncharacterized protein</fullName>
    </submittedName>
</protein>
<organism evidence="1 2">
    <name type="scientific">Durusdinium trenchii</name>
    <dbReference type="NCBI Taxonomy" id="1381693"/>
    <lineage>
        <taxon>Eukaryota</taxon>
        <taxon>Sar</taxon>
        <taxon>Alveolata</taxon>
        <taxon>Dinophyceae</taxon>
        <taxon>Suessiales</taxon>
        <taxon>Symbiodiniaceae</taxon>
        <taxon>Durusdinium</taxon>
    </lineage>
</organism>
<keyword evidence="2" id="KW-1185">Reference proteome</keyword>
<evidence type="ECO:0000313" key="2">
    <source>
        <dbReference type="Proteomes" id="UP001642484"/>
    </source>
</evidence>
<reference evidence="1 2" key="1">
    <citation type="submission" date="2024-02" db="EMBL/GenBank/DDBJ databases">
        <authorList>
            <person name="Chen Y."/>
            <person name="Shah S."/>
            <person name="Dougan E. K."/>
            <person name="Thang M."/>
            <person name="Chan C."/>
        </authorList>
    </citation>
    <scope>NUCLEOTIDE SEQUENCE [LARGE SCALE GENOMIC DNA]</scope>
</reference>
<gene>
    <name evidence="1" type="ORF">CCMP2556_LOCUS2332</name>
</gene>
<evidence type="ECO:0000313" key="1">
    <source>
        <dbReference type="EMBL" id="CAK8991147.1"/>
    </source>
</evidence>
<dbReference type="Proteomes" id="UP001642484">
    <property type="component" value="Unassembled WGS sequence"/>
</dbReference>
<comment type="caution">
    <text evidence="1">The sequence shown here is derived from an EMBL/GenBank/DDBJ whole genome shotgun (WGS) entry which is preliminary data.</text>
</comment>